<evidence type="ECO:0000313" key="1">
    <source>
        <dbReference type="EMBL" id="DAD90350.1"/>
    </source>
</evidence>
<proteinExistence type="predicted"/>
<dbReference type="EMBL" id="BK015083">
    <property type="protein sequence ID" value="DAD90350.1"/>
    <property type="molecule type" value="Genomic_DNA"/>
</dbReference>
<reference evidence="1" key="1">
    <citation type="journal article" date="2021" name="Proc. Natl. Acad. Sci. U.S.A.">
        <title>A Catalog of Tens of Thousands of Viruses from Human Metagenomes Reveals Hidden Associations with Chronic Diseases.</title>
        <authorList>
            <person name="Tisza M.J."/>
            <person name="Buck C.B."/>
        </authorList>
    </citation>
    <scope>NUCLEOTIDE SEQUENCE</scope>
    <source>
        <strain evidence="1">Ct7K12</strain>
    </source>
</reference>
<organism evidence="1">
    <name type="scientific">Podoviridae sp. ct7K12</name>
    <dbReference type="NCBI Taxonomy" id="2826540"/>
    <lineage>
        <taxon>Viruses</taxon>
        <taxon>Duplodnaviria</taxon>
        <taxon>Heunggongvirae</taxon>
        <taxon>Uroviricota</taxon>
        <taxon>Caudoviricetes</taxon>
    </lineage>
</organism>
<name>A0A8S5N6T7_9CAUD</name>
<protein>
    <submittedName>
        <fullName evidence="1">Uncharacterized protein</fullName>
    </submittedName>
</protein>
<accession>A0A8S5N6T7</accession>
<sequence>MIKKLNIEEIETINASIEKLKDNEYYKYYFCDDEIINFPEEAYLIDDTYYIDFTKYDNFICVGVINLRNKVVSTSYFNLMYLLRNRLEHYKKLYLWCYLDNSTSIRFHNLLIKKLNAKQVINDNVSIIELGDLE</sequence>